<reference evidence="3" key="1">
    <citation type="submission" date="2011-09" db="EMBL/GenBank/DDBJ databases">
        <title>The permanent draft genome of Mucilaginibacter paludis DSM 18603.</title>
        <authorList>
            <consortium name="US DOE Joint Genome Institute (JGI-PGF)"/>
            <person name="Lucas S."/>
            <person name="Han J."/>
            <person name="Lapidus A."/>
            <person name="Bruce D."/>
            <person name="Goodwin L."/>
            <person name="Pitluck S."/>
            <person name="Peters L."/>
            <person name="Kyrpides N."/>
            <person name="Mavromatis K."/>
            <person name="Ivanova N."/>
            <person name="Mikhailova N."/>
            <person name="Held B."/>
            <person name="Detter J.C."/>
            <person name="Tapia R."/>
            <person name="Han C."/>
            <person name="Land M."/>
            <person name="Hauser L."/>
            <person name="Markowitz V."/>
            <person name="Cheng J.-F."/>
            <person name="Hugenholtz P."/>
            <person name="Woyke T."/>
            <person name="Wu D."/>
            <person name="Tindall B."/>
            <person name="Brambilla E."/>
            <person name="Klenk H.-P."/>
            <person name="Eisen J.A."/>
        </authorList>
    </citation>
    <scope>NUCLEOTIDE SEQUENCE [LARGE SCALE GENOMIC DNA]</scope>
    <source>
        <strain evidence="3">DSM 18603</strain>
    </source>
</reference>
<dbReference type="Gene3D" id="2.170.130.10">
    <property type="entry name" value="TonB-dependent receptor, plug domain"/>
    <property type="match status" value="1"/>
</dbReference>
<evidence type="ECO:0000256" key="1">
    <source>
        <dbReference type="SAM" id="SignalP"/>
    </source>
</evidence>
<evidence type="ECO:0000313" key="3">
    <source>
        <dbReference type="EMBL" id="EHQ29092.1"/>
    </source>
</evidence>
<dbReference type="FunFam" id="2.170.130.10:FF:000003">
    <property type="entry name" value="SusC/RagA family TonB-linked outer membrane protein"/>
    <property type="match status" value="1"/>
</dbReference>
<evidence type="ECO:0000313" key="4">
    <source>
        <dbReference type="Proteomes" id="UP000002774"/>
    </source>
</evidence>
<name>H1Y954_9SPHI</name>
<dbReference type="Pfam" id="PF07715">
    <property type="entry name" value="Plug"/>
    <property type="match status" value="1"/>
</dbReference>
<accession>H1Y954</accession>
<dbReference type="EMBL" id="CM001403">
    <property type="protein sequence ID" value="EHQ29092.1"/>
    <property type="molecule type" value="Genomic_DNA"/>
</dbReference>
<dbReference type="InterPro" id="IPR023997">
    <property type="entry name" value="TonB-dep_OMP_SusC/RagA_CS"/>
</dbReference>
<dbReference type="InterPro" id="IPR037066">
    <property type="entry name" value="Plug_dom_sf"/>
</dbReference>
<organism evidence="3 4">
    <name type="scientific">Mucilaginibacter paludis DSM 18603</name>
    <dbReference type="NCBI Taxonomy" id="714943"/>
    <lineage>
        <taxon>Bacteria</taxon>
        <taxon>Pseudomonadati</taxon>
        <taxon>Bacteroidota</taxon>
        <taxon>Sphingobacteriia</taxon>
        <taxon>Sphingobacteriales</taxon>
        <taxon>Sphingobacteriaceae</taxon>
        <taxon>Mucilaginibacter</taxon>
    </lineage>
</organism>
<dbReference type="Pfam" id="PF13715">
    <property type="entry name" value="CarbopepD_reg_2"/>
    <property type="match status" value="1"/>
</dbReference>
<dbReference type="HOGENOM" id="CLU_004317_1_0_10"/>
<keyword evidence="3" id="KW-0675">Receptor</keyword>
<dbReference type="InterPro" id="IPR008969">
    <property type="entry name" value="CarboxyPept-like_regulatory"/>
</dbReference>
<protein>
    <submittedName>
        <fullName evidence="3">TonB-dependent receptor</fullName>
    </submittedName>
</protein>
<evidence type="ECO:0000259" key="2">
    <source>
        <dbReference type="Pfam" id="PF07715"/>
    </source>
</evidence>
<dbReference type="InterPro" id="IPR023996">
    <property type="entry name" value="TonB-dep_OMP_SusC/RagA"/>
</dbReference>
<dbReference type="Gene3D" id="2.60.40.1120">
    <property type="entry name" value="Carboxypeptidase-like, regulatory domain"/>
    <property type="match status" value="1"/>
</dbReference>
<dbReference type="AlphaFoldDB" id="H1Y954"/>
<proteinExistence type="predicted"/>
<dbReference type="RefSeq" id="WP_008510127.1">
    <property type="nucleotide sequence ID" value="NZ_CM001403.1"/>
</dbReference>
<gene>
    <name evidence="3" type="ORF">Mucpa_5013</name>
</gene>
<dbReference type="STRING" id="714943.Mucpa_5013"/>
<dbReference type="OrthoDB" id="721000at2"/>
<dbReference type="InterPro" id="IPR012910">
    <property type="entry name" value="Plug_dom"/>
</dbReference>
<feature type="signal peptide" evidence="1">
    <location>
        <begin position="1"/>
        <end position="40"/>
    </location>
</feature>
<keyword evidence="1" id="KW-0732">Signal</keyword>
<dbReference type="NCBIfam" id="TIGR04056">
    <property type="entry name" value="OMP_RagA_SusC"/>
    <property type="match status" value="1"/>
</dbReference>
<sequence length="1082" mass="119529">MNLILPDKSFNVLKQLCRPLAGFCCILALIIALPGSKANAQAPAKITITGTVRDTTGETIPGATVAILGRTNAGTKTDMNGKFVLDVVPGSSIRVSFVGYKEQIVAITANTKVVNVKLRATVTQTEEVVITAYGKKERKEAVVGSVTSIVPSELKIPASNLTNALAGQVAGLIAYQPSGQPGLDNSQFFIRGVTTFGYNKSPLILIDNVELSANDLARLQVDDIASFSILKDASATALYGARGANGVILVTTKEGKVGKATINFRVENSSSQSAQTIQLADPITYMRLFNEATTTRDPLSPQPFSQNKILNTQATLAGAKGSNPYVYPAVDWLDMLFKKRTNTQRADMSVSGGGDVARYYVAGSYNLDRGILKEDVANNNDNNVKFQNYQLRSNVNINLTKSTEMVVRLSGTFSDYNGPLTTDASFSTDLYNIAMHTSPVLFPAYFPADSANLKTKHILFGNVGAANNISYNNPYAALLRGHKNYTESRISAQLEINQNLNMITQGLNIHGLFHTNRYSYFDSSEGYSPFYYNVNTYDKTTNKYTLTWLNPQPTGNNVATEYLQYSPGSSSLNSYTFFQGVMDYNRTFGVHTVSSSLIGTAQQTIYGNAATLPNALPYRNLTVAGRATYSYKARYYLEFNFGYNGTERFSEEHRFGFFPTIGASWVISNEKFWTDELNHFISRLKLRGSYGTVGNDNIGSQRFYYTSSVNLSGGNPASFGINNGYTRNGVTVLNYANSDITWETSRQANVGLEFTLLKNLNVVAEVYKYHRYNILQSRTSVPTTLGLEAGISANLGTADTKGIDLSMDYKQNIGKDFWAQGRANFTYATSNYGNYEEPQYNEAYRYESGQPIGRAYGYVAERLFVDDAEARNSPKQIFSTNGILPKGGDIKYRDLNGDGVIDGKDQTFLGYPTVPEIVYGYGISTGYKNFDLSAFFQGQAHVSFFIDPSRVSPFIQSPDQYVYGNTQLLQAFADNHWSESNQNLYALYPRLGVTGNQIENNRQNSTWWMRSGAFMRLKSLEVGYTLPASLSKKLDLKKCRVYFNGLNLYTWSAFKLWDPELGGNGFAYPIQKVFNIGVNVNL</sequence>
<dbReference type="SUPFAM" id="SSF56935">
    <property type="entry name" value="Porins"/>
    <property type="match status" value="1"/>
</dbReference>
<dbReference type="NCBIfam" id="TIGR04057">
    <property type="entry name" value="SusC_RagA_signa"/>
    <property type="match status" value="1"/>
</dbReference>
<dbReference type="eggNOG" id="COG4206">
    <property type="taxonomic scope" value="Bacteria"/>
</dbReference>
<keyword evidence="4" id="KW-1185">Reference proteome</keyword>
<feature type="chain" id="PRO_5003558456" evidence="1">
    <location>
        <begin position="41"/>
        <end position="1082"/>
    </location>
</feature>
<dbReference type="Proteomes" id="UP000002774">
    <property type="component" value="Chromosome"/>
</dbReference>
<dbReference type="SUPFAM" id="SSF49464">
    <property type="entry name" value="Carboxypeptidase regulatory domain-like"/>
    <property type="match status" value="1"/>
</dbReference>
<feature type="domain" description="TonB-dependent receptor plug" evidence="2">
    <location>
        <begin position="140"/>
        <end position="247"/>
    </location>
</feature>